<dbReference type="InterPro" id="IPR000210">
    <property type="entry name" value="BTB/POZ_dom"/>
</dbReference>
<sequence>MEHVLSSEGFQFPMDDAGRTTEDADQEGGLQKNAEFFFENIIVQVERQLFQIPRRYFESDSEIFRDMFSVPVPKGGSPDGSSIDHPLLLEGVKANDFCQLLRVMYPPSFGKPFSLTLSEWTAVLDLSTMWQFEAVRALSIEEIAKQDIGVVDKIALANKYQVTDWLLPALNALAQREDPIGEDDAGKLGISWALKMASVRECAVQSVVRQGGCGNCQYGTRCYYCGFTTTANAPVAANGQQGCGNCSSGTRCYNCGCNFVVTSTCNTGRGAKSEVDFTERIKTVFGL</sequence>
<dbReference type="Pfam" id="PF00651">
    <property type="entry name" value="BTB"/>
    <property type="match status" value="1"/>
</dbReference>
<feature type="region of interest" description="Disordered" evidence="1">
    <location>
        <begin position="1"/>
        <end position="26"/>
    </location>
</feature>
<dbReference type="AlphaFoldDB" id="A0A067P7Y7"/>
<protein>
    <recommendedName>
        <fullName evidence="2">BTB domain-containing protein</fullName>
    </recommendedName>
</protein>
<organism evidence="3 4">
    <name type="scientific">Jaapia argillacea MUCL 33604</name>
    <dbReference type="NCBI Taxonomy" id="933084"/>
    <lineage>
        <taxon>Eukaryota</taxon>
        <taxon>Fungi</taxon>
        <taxon>Dikarya</taxon>
        <taxon>Basidiomycota</taxon>
        <taxon>Agaricomycotina</taxon>
        <taxon>Agaricomycetes</taxon>
        <taxon>Agaricomycetidae</taxon>
        <taxon>Jaapiales</taxon>
        <taxon>Jaapiaceae</taxon>
        <taxon>Jaapia</taxon>
    </lineage>
</organism>
<proteinExistence type="predicted"/>
<gene>
    <name evidence="3" type="ORF">JAAARDRAFT_62915</name>
</gene>
<evidence type="ECO:0000259" key="2">
    <source>
        <dbReference type="PROSITE" id="PS50097"/>
    </source>
</evidence>
<dbReference type="EMBL" id="KL197754">
    <property type="protein sequence ID" value="KDQ50884.1"/>
    <property type="molecule type" value="Genomic_DNA"/>
</dbReference>
<dbReference type="PROSITE" id="PS50097">
    <property type="entry name" value="BTB"/>
    <property type="match status" value="1"/>
</dbReference>
<dbReference type="Proteomes" id="UP000027265">
    <property type="component" value="Unassembled WGS sequence"/>
</dbReference>
<dbReference type="Gene3D" id="3.30.710.10">
    <property type="entry name" value="Potassium Channel Kv1.1, Chain A"/>
    <property type="match status" value="1"/>
</dbReference>
<feature type="domain" description="BTB" evidence="2">
    <location>
        <begin position="39"/>
        <end position="105"/>
    </location>
</feature>
<accession>A0A067P7Y7</accession>
<evidence type="ECO:0000313" key="4">
    <source>
        <dbReference type="Proteomes" id="UP000027265"/>
    </source>
</evidence>
<dbReference type="OrthoDB" id="2367075at2759"/>
<evidence type="ECO:0000313" key="3">
    <source>
        <dbReference type="EMBL" id="KDQ50884.1"/>
    </source>
</evidence>
<dbReference type="SUPFAM" id="SSF54695">
    <property type="entry name" value="POZ domain"/>
    <property type="match status" value="1"/>
</dbReference>
<dbReference type="InParanoid" id="A0A067P7Y7"/>
<reference evidence="4" key="1">
    <citation type="journal article" date="2014" name="Proc. Natl. Acad. Sci. U.S.A.">
        <title>Extensive sampling of basidiomycete genomes demonstrates inadequacy of the white-rot/brown-rot paradigm for wood decay fungi.</title>
        <authorList>
            <person name="Riley R."/>
            <person name="Salamov A.A."/>
            <person name="Brown D.W."/>
            <person name="Nagy L.G."/>
            <person name="Floudas D."/>
            <person name="Held B.W."/>
            <person name="Levasseur A."/>
            <person name="Lombard V."/>
            <person name="Morin E."/>
            <person name="Otillar R."/>
            <person name="Lindquist E.A."/>
            <person name="Sun H."/>
            <person name="LaButti K.M."/>
            <person name="Schmutz J."/>
            <person name="Jabbour D."/>
            <person name="Luo H."/>
            <person name="Baker S.E."/>
            <person name="Pisabarro A.G."/>
            <person name="Walton J.D."/>
            <person name="Blanchette R.A."/>
            <person name="Henrissat B."/>
            <person name="Martin F."/>
            <person name="Cullen D."/>
            <person name="Hibbett D.S."/>
            <person name="Grigoriev I.V."/>
        </authorList>
    </citation>
    <scope>NUCLEOTIDE SEQUENCE [LARGE SCALE GENOMIC DNA]</scope>
    <source>
        <strain evidence="4">MUCL 33604</strain>
    </source>
</reference>
<evidence type="ECO:0000256" key="1">
    <source>
        <dbReference type="SAM" id="MobiDB-lite"/>
    </source>
</evidence>
<dbReference type="InterPro" id="IPR011333">
    <property type="entry name" value="SKP1/BTB/POZ_sf"/>
</dbReference>
<dbReference type="HOGENOM" id="CLU_047592_2_0_1"/>
<name>A0A067P7Y7_9AGAM</name>
<keyword evidence="4" id="KW-1185">Reference proteome</keyword>